<evidence type="ECO:0000256" key="1">
    <source>
        <dbReference type="SAM" id="MobiDB-lite"/>
    </source>
</evidence>
<dbReference type="Proteomes" id="UP000199039">
    <property type="component" value="Unassembled WGS sequence"/>
</dbReference>
<reference evidence="3 4" key="1">
    <citation type="submission" date="2016-09" db="EMBL/GenBank/DDBJ databases">
        <authorList>
            <person name="Capua I."/>
            <person name="De Benedictis P."/>
            <person name="Joannis T."/>
            <person name="Lombin L.H."/>
            <person name="Cattoli G."/>
        </authorList>
    </citation>
    <scope>NUCLEOTIDE SEQUENCE [LARGE SCALE GENOMIC DNA]</scope>
    <source>
        <strain evidence="3 4">ISLP-3</strain>
    </source>
</reference>
<evidence type="ECO:0000313" key="3">
    <source>
        <dbReference type="EMBL" id="SDD29077.1"/>
    </source>
</evidence>
<dbReference type="EMBL" id="FMYH01000006">
    <property type="protein sequence ID" value="SDD29077.1"/>
    <property type="molecule type" value="Genomic_DNA"/>
</dbReference>
<sequence>MADSHIAEIASTPTEGPFEPGSTPVIGTATWVPALSRPDLLADVTHAALAAWAATDPEVAAGVFVAEVDPALSDTAAMSEAYQIPMAQSVNCVLVTGKREGVERRAAATVRASTRADVNGAIKALLDVRKASFAPVDRAVAESGMEYGGITPIGLPGDWPVLLDAGARAGWIVIGSGVRRSKIALPGHLLAALPGVRVVEHLAIG</sequence>
<proteinExistence type="predicted"/>
<evidence type="ECO:0000313" key="4">
    <source>
        <dbReference type="Proteomes" id="UP000199039"/>
    </source>
</evidence>
<dbReference type="OrthoDB" id="9796920at2"/>
<keyword evidence="4" id="KW-1185">Reference proteome</keyword>
<dbReference type="InterPro" id="IPR036754">
    <property type="entry name" value="YbaK/aa-tRNA-synt-asso_dom_sf"/>
</dbReference>
<accession>A0A1G6TKY8</accession>
<dbReference type="Gene3D" id="3.90.960.10">
    <property type="entry name" value="YbaK/aminoacyl-tRNA synthetase-associated domain"/>
    <property type="match status" value="1"/>
</dbReference>
<evidence type="ECO:0000259" key="2">
    <source>
        <dbReference type="Pfam" id="PF04073"/>
    </source>
</evidence>
<dbReference type="InterPro" id="IPR007214">
    <property type="entry name" value="YbaK/aa-tRNA-synth-assoc-dom"/>
</dbReference>
<dbReference type="GO" id="GO:0002161">
    <property type="term" value="F:aminoacyl-tRNA deacylase activity"/>
    <property type="evidence" value="ECO:0007669"/>
    <property type="project" value="InterPro"/>
</dbReference>
<dbReference type="RefSeq" id="WP_093184795.1">
    <property type="nucleotide sequence ID" value="NZ_FMYH01000006.1"/>
</dbReference>
<gene>
    <name evidence="3" type="ORF">SAMN05216410_3124</name>
</gene>
<dbReference type="STRING" id="1814289.SAMN05216410_3124"/>
<dbReference type="Pfam" id="PF04073">
    <property type="entry name" value="tRNA_edit"/>
    <property type="match status" value="1"/>
</dbReference>
<organism evidence="3 4">
    <name type="scientific">Sanguibacter gelidistatuariae</name>
    <dbReference type="NCBI Taxonomy" id="1814289"/>
    <lineage>
        <taxon>Bacteria</taxon>
        <taxon>Bacillati</taxon>
        <taxon>Actinomycetota</taxon>
        <taxon>Actinomycetes</taxon>
        <taxon>Micrococcales</taxon>
        <taxon>Sanguibacteraceae</taxon>
        <taxon>Sanguibacter</taxon>
    </lineage>
</organism>
<feature type="domain" description="YbaK/aminoacyl-tRNA synthetase-associated" evidence="2">
    <location>
        <begin position="70"/>
        <end position="186"/>
    </location>
</feature>
<dbReference type="AlphaFoldDB" id="A0A1G6TKY8"/>
<protein>
    <submittedName>
        <fullName evidence="3">Cys-tRNA(Pro) deacylase, prolyl-tRNA editing enzyme YbaK/EbsC</fullName>
    </submittedName>
</protein>
<dbReference type="SUPFAM" id="SSF55826">
    <property type="entry name" value="YbaK/ProRS associated domain"/>
    <property type="match status" value="1"/>
</dbReference>
<name>A0A1G6TKY8_9MICO</name>
<feature type="region of interest" description="Disordered" evidence="1">
    <location>
        <begin position="1"/>
        <end position="23"/>
    </location>
</feature>